<sequence length="383" mass="43235">MGASDNILKGIQEARDAMLKISPLQKELRHLVRQRLDKEGWNVGEAARYGGTSWTDLKRFLDGTGAVASDKKLAAFGKIAKRADLATEIGRYVQRFSATRFLVMSLFSKDVIRTAFDLIEQYVAKQPIRMEDYANVFGEYAPIVTGVLVYAYDGCKKLEDPKVQEAVTNVLLADDFEHRVTQALETHTRTIVAERERLDSLVEQLMPMYGNSKQLAKALKISEDIFYRPKDRGSMALLTRVRAVCEHELARLHAEGGAPRTQIDASAQVTARIATADPPVLTQQNFAFIDQVPTKDELAFTRQTLVLARVMLERLVQIRDDKKRLHILNDLSGSVEDLVLAAKLFSYEYPNGVLRLFDAEREGMQLSKQQTDGAPRRSTFRRK</sequence>
<name>A0A1F7ULA0_9BACT</name>
<gene>
    <name evidence="1" type="ORF">A3E39_02295</name>
</gene>
<comment type="caution">
    <text evidence="1">The sequence shown here is derived from an EMBL/GenBank/DDBJ whole genome shotgun (WGS) entry which is preliminary data.</text>
</comment>
<dbReference type="EMBL" id="MGEH01000018">
    <property type="protein sequence ID" value="OGL79053.1"/>
    <property type="molecule type" value="Genomic_DNA"/>
</dbReference>
<accession>A0A1F7ULA0</accession>
<dbReference type="AlphaFoldDB" id="A0A1F7ULA0"/>
<protein>
    <submittedName>
        <fullName evidence="1">Uncharacterized protein</fullName>
    </submittedName>
</protein>
<proteinExistence type="predicted"/>
<evidence type="ECO:0000313" key="1">
    <source>
        <dbReference type="EMBL" id="OGL79053.1"/>
    </source>
</evidence>
<reference evidence="1 2" key="1">
    <citation type="journal article" date="2016" name="Nat. Commun.">
        <title>Thousands of microbial genomes shed light on interconnected biogeochemical processes in an aquifer system.</title>
        <authorList>
            <person name="Anantharaman K."/>
            <person name="Brown C.T."/>
            <person name="Hug L.A."/>
            <person name="Sharon I."/>
            <person name="Castelle C.J."/>
            <person name="Probst A.J."/>
            <person name="Thomas B.C."/>
            <person name="Singh A."/>
            <person name="Wilkins M.J."/>
            <person name="Karaoz U."/>
            <person name="Brodie E.L."/>
            <person name="Williams K.H."/>
            <person name="Hubbard S.S."/>
            <person name="Banfield J.F."/>
        </authorList>
    </citation>
    <scope>NUCLEOTIDE SEQUENCE [LARGE SCALE GENOMIC DNA]</scope>
</reference>
<evidence type="ECO:0000313" key="2">
    <source>
        <dbReference type="Proteomes" id="UP000176603"/>
    </source>
</evidence>
<organism evidence="1 2">
    <name type="scientific">Candidatus Uhrbacteria bacterium RIFCSPHIGHO2_12_FULL_60_25</name>
    <dbReference type="NCBI Taxonomy" id="1802399"/>
    <lineage>
        <taxon>Bacteria</taxon>
        <taxon>Candidatus Uhriibacteriota</taxon>
    </lineage>
</organism>
<dbReference type="Proteomes" id="UP000176603">
    <property type="component" value="Unassembled WGS sequence"/>
</dbReference>